<feature type="transmembrane region" description="Helical" evidence="1">
    <location>
        <begin position="32"/>
        <end position="52"/>
    </location>
</feature>
<name>A0AAX3N123_9BACL</name>
<feature type="transmembrane region" description="Helical" evidence="1">
    <location>
        <begin position="58"/>
        <end position="83"/>
    </location>
</feature>
<feature type="transmembrane region" description="Helical" evidence="1">
    <location>
        <begin position="6"/>
        <end position="25"/>
    </location>
</feature>
<sequence>MSMRPFTKVLLWLSMISMVFTLVMLWMTRENILAIVFMPMIAATLYAPNGMLSSTLSWVILVSGYLLLVAVLLLDMYLIRFIARILQKAMRGNSRL</sequence>
<evidence type="ECO:0000313" key="2">
    <source>
        <dbReference type="EMBL" id="WDH82327.1"/>
    </source>
</evidence>
<organism evidence="2 3">
    <name type="scientific">Paenibacillus urinalis</name>
    <dbReference type="NCBI Taxonomy" id="521520"/>
    <lineage>
        <taxon>Bacteria</taxon>
        <taxon>Bacillati</taxon>
        <taxon>Bacillota</taxon>
        <taxon>Bacilli</taxon>
        <taxon>Bacillales</taxon>
        <taxon>Paenibacillaceae</taxon>
        <taxon>Paenibacillus</taxon>
    </lineage>
</organism>
<keyword evidence="1" id="KW-0812">Transmembrane</keyword>
<accession>A0AAX3N123</accession>
<dbReference type="RefSeq" id="WP_274359134.1">
    <property type="nucleotide sequence ID" value="NZ_CP118101.1"/>
</dbReference>
<gene>
    <name evidence="2" type="ORF">PUW23_23240</name>
</gene>
<dbReference type="EMBL" id="CP118101">
    <property type="protein sequence ID" value="WDH82327.1"/>
    <property type="molecule type" value="Genomic_DNA"/>
</dbReference>
<evidence type="ECO:0000256" key="1">
    <source>
        <dbReference type="SAM" id="Phobius"/>
    </source>
</evidence>
<protein>
    <submittedName>
        <fullName evidence="2">Uncharacterized protein</fullName>
    </submittedName>
</protein>
<dbReference type="AlphaFoldDB" id="A0AAX3N123"/>
<keyword evidence="1" id="KW-0472">Membrane</keyword>
<keyword evidence="1" id="KW-1133">Transmembrane helix</keyword>
<reference evidence="2" key="1">
    <citation type="submission" date="2023-02" db="EMBL/GenBank/DDBJ databases">
        <title>Pathogen: clinical or host-associated sample.</title>
        <authorList>
            <person name="Hergert J."/>
            <person name="Casey R."/>
            <person name="Wagner J."/>
            <person name="Young E.L."/>
            <person name="Oakeson K.F."/>
        </authorList>
    </citation>
    <scope>NUCLEOTIDE SEQUENCE</scope>
    <source>
        <strain evidence="2">2022CK-00830</strain>
    </source>
</reference>
<dbReference type="Proteomes" id="UP001220962">
    <property type="component" value="Chromosome"/>
</dbReference>
<proteinExistence type="predicted"/>
<evidence type="ECO:0000313" key="3">
    <source>
        <dbReference type="Proteomes" id="UP001220962"/>
    </source>
</evidence>